<evidence type="ECO:0000313" key="2">
    <source>
        <dbReference type="Proteomes" id="UP000831684"/>
    </source>
</evidence>
<gene>
    <name evidence="1" type="ORF">K9D25_02220</name>
</gene>
<dbReference type="KEGG" id="apol:K9D25_02220"/>
<protein>
    <submittedName>
        <fullName evidence="1">Uncharacterized protein</fullName>
    </submittedName>
</protein>
<dbReference type="Proteomes" id="UP000831684">
    <property type="component" value="Chromosome"/>
</dbReference>
<sequence length="94" mass="10531">MAIDQGMFDVFTVKDAEGRPGIKAYVQLKKSSVPKGFSLKGDLICLTADAVSESEFSMHVDELIDQLTKLKPKAAACFRREREQRRRGELSPSR</sequence>
<dbReference type="RefSeq" id="WP_244378825.1">
    <property type="nucleotide sequence ID" value="NZ_CP083239.1"/>
</dbReference>
<accession>A0A9E7A1S6</accession>
<name>A0A9E7A1S6_9HYPH</name>
<proteinExistence type="predicted"/>
<reference evidence="1" key="1">
    <citation type="submission" date="2021-09" db="EMBL/GenBank/DDBJ databases">
        <title>Network and meta-omics reveal the key degrader and cooperation patterns in an efficient 1,4-dioxane-degrading microbial community.</title>
        <authorList>
            <person name="Dai C."/>
        </authorList>
    </citation>
    <scope>NUCLEOTIDE SEQUENCE</scope>
    <source>
        <strain evidence="1">ZM13</strain>
    </source>
</reference>
<dbReference type="EMBL" id="CP083239">
    <property type="protein sequence ID" value="UOK71560.1"/>
    <property type="molecule type" value="Genomic_DNA"/>
</dbReference>
<dbReference type="AlphaFoldDB" id="A0A9E7A1S6"/>
<organism evidence="1 2">
    <name type="scientific">Ancylobacter polymorphus</name>
    <dbReference type="NCBI Taxonomy" id="223390"/>
    <lineage>
        <taxon>Bacteria</taxon>
        <taxon>Pseudomonadati</taxon>
        <taxon>Pseudomonadota</taxon>
        <taxon>Alphaproteobacteria</taxon>
        <taxon>Hyphomicrobiales</taxon>
        <taxon>Xanthobacteraceae</taxon>
        <taxon>Ancylobacter</taxon>
    </lineage>
</organism>
<evidence type="ECO:0000313" key="1">
    <source>
        <dbReference type="EMBL" id="UOK71560.1"/>
    </source>
</evidence>